<dbReference type="PRINTS" id="PR00163">
    <property type="entry name" value="RUBREDOXIN"/>
</dbReference>
<sequence>MQGSCHQVSVIRMEKVKRYRCKYCNYIYSPLRGEPHRGVPAGTTFEDLPEDYVCPVCGATGKGQIGKWGFELWEPTKYVCKICGYVYDKKRGEPLRGYPKGTAFEDLPEDYVCPVCGMDPQITSFHGPVGKSQFEPILDV</sequence>
<dbReference type="Pfam" id="PF00301">
    <property type="entry name" value="Rubredoxin"/>
    <property type="match status" value="2"/>
</dbReference>
<evidence type="ECO:0000256" key="5">
    <source>
        <dbReference type="ARBA" id="ARBA00023004"/>
    </source>
</evidence>
<dbReference type="SUPFAM" id="SSF57802">
    <property type="entry name" value="Rubredoxin-like"/>
    <property type="match status" value="2"/>
</dbReference>
<comment type="caution">
    <text evidence="8">The sequence shown here is derived from an EMBL/GenBank/DDBJ whole genome shotgun (WGS) entry which is preliminary data.</text>
</comment>
<dbReference type="EMBL" id="LGHE01000274">
    <property type="protein sequence ID" value="KUK99176.1"/>
    <property type="molecule type" value="Genomic_DNA"/>
</dbReference>
<gene>
    <name evidence="8" type="ORF">XE10_1875</name>
</gene>
<evidence type="ECO:0000256" key="4">
    <source>
        <dbReference type="ARBA" id="ARBA00022982"/>
    </source>
</evidence>
<comment type="cofactor">
    <cofactor evidence="6">
        <name>Fe(3+)</name>
        <dbReference type="ChEBI" id="CHEBI:29034"/>
    </cofactor>
</comment>
<keyword evidence="3 6" id="KW-0479">Metal-binding</keyword>
<dbReference type="PATRIC" id="fig|2198.3.peg.1984"/>
<accession>A0A117ME56</accession>
<evidence type="ECO:0000256" key="2">
    <source>
        <dbReference type="ARBA" id="ARBA00022448"/>
    </source>
</evidence>
<dbReference type="PANTHER" id="PTHR47627:SF1">
    <property type="entry name" value="RUBREDOXIN-1-RELATED"/>
    <property type="match status" value="1"/>
</dbReference>
<dbReference type="Gene3D" id="2.20.28.10">
    <property type="match status" value="2"/>
</dbReference>
<keyword evidence="4 6" id="KW-0249">Electron transport</keyword>
<dbReference type="InterPro" id="IPR024935">
    <property type="entry name" value="Rubredoxin_dom"/>
</dbReference>
<evidence type="ECO:0000313" key="9">
    <source>
        <dbReference type="Proteomes" id="UP000054598"/>
    </source>
</evidence>
<comment type="function">
    <text evidence="1">Rubredoxin is a small nonheme, iron protein lacking acid-labile sulfide. Its single Fe, chelated to 4 Cys, functions as an electron acceptor and may also stabilize the conformation of the molecule.</text>
</comment>
<reference evidence="9" key="1">
    <citation type="journal article" date="2015" name="MBio">
        <title>Genome-Resolved Metagenomic Analysis Reveals Roles for Candidate Phyla and Other Microbial Community Members in Biogeochemical Transformations in Oil Reservoirs.</title>
        <authorList>
            <person name="Hu P."/>
            <person name="Tom L."/>
            <person name="Singh A."/>
            <person name="Thomas B.C."/>
            <person name="Baker B.J."/>
            <person name="Piceno Y.M."/>
            <person name="Andersen G.L."/>
            <person name="Banfield J.F."/>
        </authorList>
    </citation>
    <scope>NUCLEOTIDE SEQUENCE [LARGE SCALE GENOMIC DNA]</scope>
</reference>
<protein>
    <recommendedName>
        <fullName evidence="6">Rubredoxin</fullName>
    </recommendedName>
</protein>
<evidence type="ECO:0000259" key="7">
    <source>
        <dbReference type="PROSITE" id="PS50903"/>
    </source>
</evidence>
<dbReference type="CDD" id="cd00730">
    <property type="entry name" value="rubredoxin"/>
    <property type="match status" value="2"/>
</dbReference>
<dbReference type="PANTHER" id="PTHR47627">
    <property type="entry name" value="RUBREDOXIN"/>
    <property type="match status" value="1"/>
</dbReference>
<keyword evidence="2" id="KW-0813">Transport</keyword>
<dbReference type="GO" id="GO:0009055">
    <property type="term" value="F:electron transfer activity"/>
    <property type="evidence" value="ECO:0007669"/>
    <property type="project" value="TreeGrafter"/>
</dbReference>
<dbReference type="GO" id="GO:0005506">
    <property type="term" value="F:iron ion binding"/>
    <property type="evidence" value="ECO:0007669"/>
    <property type="project" value="UniProtKB-UniRule"/>
</dbReference>
<evidence type="ECO:0000313" key="8">
    <source>
        <dbReference type="EMBL" id="KUK99176.1"/>
    </source>
</evidence>
<evidence type="ECO:0000256" key="1">
    <source>
        <dbReference type="ARBA" id="ARBA00002360"/>
    </source>
</evidence>
<dbReference type="Proteomes" id="UP000054598">
    <property type="component" value="Unassembled WGS sequence"/>
</dbReference>
<dbReference type="GO" id="GO:0043448">
    <property type="term" value="P:alkane catabolic process"/>
    <property type="evidence" value="ECO:0007669"/>
    <property type="project" value="TreeGrafter"/>
</dbReference>
<dbReference type="AlphaFoldDB" id="A0A117ME56"/>
<evidence type="ECO:0000256" key="6">
    <source>
        <dbReference type="RuleBase" id="RU003820"/>
    </source>
</evidence>
<dbReference type="InterPro" id="IPR050526">
    <property type="entry name" value="Rubredoxin_ET"/>
</dbReference>
<dbReference type="PROSITE" id="PS50903">
    <property type="entry name" value="RUBREDOXIN_LIKE"/>
    <property type="match status" value="2"/>
</dbReference>
<proteinExistence type="inferred from homology"/>
<comment type="similarity">
    <text evidence="6">Belongs to the rubredoxin family.</text>
</comment>
<keyword evidence="5 6" id="KW-0408">Iron</keyword>
<organism evidence="8 9">
    <name type="scientific">Methanoculleus marisnigri</name>
    <dbReference type="NCBI Taxonomy" id="2198"/>
    <lineage>
        <taxon>Archaea</taxon>
        <taxon>Methanobacteriati</taxon>
        <taxon>Methanobacteriota</taxon>
        <taxon>Stenosarchaea group</taxon>
        <taxon>Methanomicrobia</taxon>
        <taxon>Methanomicrobiales</taxon>
        <taxon>Methanomicrobiaceae</taxon>
        <taxon>Methanoculleus</taxon>
    </lineage>
</organism>
<feature type="domain" description="Rubredoxin-like" evidence="7">
    <location>
        <begin position="75"/>
        <end position="137"/>
    </location>
</feature>
<name>A0A117ME56_9EURY</name>
<dbReference type="InterPro" id="IPR024934">
    <property type="entry name" value="Rubredoxin-like_dom"/>
</dbReference>
<evidence type="ECO:0000256" key="3">
    <source>
        <dbReference type="ARBA" id="ARBA00022723"/>
    </source>
</evidence>
<feature type="domain" description="Rubredoxin-like" evidence="7">
    <location>
        <begin position="16"/>
        <end position="73"/>
    </location>
</feature>